<keyword evidence="8 9" id="KW-0012">Acyltransferase</keyword>
<dbReference type="InterPro" id="IPR004563">
    <property type="entry name" value="Apolipo_AcylTrfase"/>
</dbReference>
<accession>A0ABT8EGW1</accession>
<name>A0ABT8EGW1_9BURK</name>
<reference evidence="11" key="1">
    <citation type="submission" date="2021-11" db="EMBL/GenBank/DDBJ databases">
        <title>Draft genome sequence of Alcaligenes endophyticus type strain CCUG 75668T.</title>
        <authorList>
            <person name="Salva-Serra F."/>
            <person name="Duran R.E."/>
            <person name="Seeger M."/>
            <person name="Moore E.R.B."/>
            <person name="Jaen-Luchoro D."/>
        </authorList>
    </citation>
    <scope>NUCLEOTIDE SEQUENCE</scope>
    <source>
        <strain evidence="11">CCUG 75668</strain>
    </source>
</reference>
<dbReference type="SUPFAM" id="SSF56317">
    <property type="entry name" value="Carbon-nitrogen hydrolase"/>
    <property type="match status" value="1"/>
</dbReference>
<dbReference type="EC" id="2.3.1.269" evidence="9"/>
<evidence type="ECO:0000313" key="12">
    <source>
        <dbReference type="Proteomes" id="UP001168613"/>
    </source>
</evidence>
<feature type="transmembrane region" description="Helical" evidence="9">
    <location>
        <begin position="72"/>
        <end position="99"/>
    </location>
</feature>
<evidence type="ECO:0000256" key="8">
    <source>
        <dbReference type="ARBA" id="ARBA00023315"/>
    </source>
</evidence>
<dbReference type="Gene3D" id="3.60.110.10">
    <property type="entry name" value="Carbon-nitrogen hydrolase"/>
    <property type="match status" value="1"/>
</dbReference>
<dbReference type="InterPro" id="IPR003010">
    <property type="entry name" value="C-N_Hydrolase"/>
</dbReference>
<dbReference type="PROSITE" id="PS50263">
    <property type="entry name" value="CN_HYDROLASE"/>
    <property type="match status" value="1"/>
</dbReference>
<feature type="transmembrane region" description="Helical" evidence="9">
    <location>
        <begin position="40"/>
        <end position="60"/>
    </location>
</feature>
<sequence>MHAFSFALGTLPAWFLPFAQITLFSAFTVYVYRAPTKRSAFLRGWVFSFSFLLTGIHWLYNSMHVYGHMPAFLAISAVALFAAFLALLPALSCLLFALLRQRAALSHQLSHLLLLSTIWASCWTLGEWIRGIIFTGFPWLNIAYAHIDSPLAGWIPVVGAYGLAWIAAFGSAAIATLVIYKDQLQPEASFTSLGVALALVLIGIVLNQVAWSRPDGAPFIARLVQGNIPQAEKFDPDTMLEGIQRYRELTALAPKEPEAAPSLIVLPETVLPMFQDSFDPIFWQEWIALAQQLKADLLLGVPLIRQTETGSTYTNSVILIDSNTQAEDIIQAQIPAYHKHHLVPFGEFVPVGFKWFVDMLQIPLGNFQRGPLPQGSFTLQSAQVAPNICYEDVFGNEIRQSVLPNGTSPGANVLVNVSNLAWFASAQALYQHLQFSRMRAVETARPMLRATNTGITAVIDARGQVRASLAPMVTGVLDAEVQGRAGLTPYVRWGDTPALMLIGIWLALALGLGLRRNVRTGA</sequence>
<keyword evidence="4 9" id="KW-0808">Transferase</keyword>
<keyword evidence="12" id="KW-1185">Reference proteome</keyword>
<dbReference type="InterPro" id="IPR045378">
    <property type="entry name" value="LNT_N"/>
</dbReference>
<keyword evidence="6 9" id="KW-1133">Transmembrane helix</keyword>
<evidence type="ECO:0000256" key="1">
    <source>
        <dbReference type="ARBA" id="ARBA00004651"/>
    </source>
</evidence>
<comment type="similarity">
    <text evidence="2 9">Belongs to the CN hydrolase family. Apolipoprotein N-acyltransferase subfamily.</text>
</comment>
<gene>
    <name evidence="9 11" type="primary">lnt</name>
    <name evidence="11" type="ORF">LMS43_04375</name>
</gene>
<feature type="transmembrane region" description="Helical" evidence="9">
    <location>
        <begin position="153"/>
        <end position="180"/>
    </location>
</feature>
<evidence type="ECO:0000256" key="7">
    <source>
        <dbReference type="ARBA" id="ARBA00023136"/>
    </source>
</evidence>
<dbReference type="Pfam" id="PF20154">
    <property type="entry name" value="LNT_N"/>
    <property type="match status" value="1"/>
</dbReference>
<evidence type="ECO:0000256" key="4">
    <source>
        <dbReference type="ARBA" id="ARBA00022679"/>
    </source>
</evidence>
<evidence type="ECO:0000256" key="9">
    <source>
        <dbReference type="HAMAP-Rule" id="MF_01148"/>
    </source>
</evidence>
<dbReference type="Pfam" id="PF00795">
    <property type="entry name" value="CN_hydrolase"/>
    <property type="match status" value="1"/>
</dbReference>
<feature type="transmembrane region" description="Helical" evidence="9">
    <location>
        <begin position="497"/>
        <end position="514"/>
    </location>
</feature>
<evidence type="ECO:0000256" key="3">
    <source>
        <dbReference type="ARBA" id="ARBA00022475"/>
    </source>
</evidence>
<organism evidence="11 12">
    <name type="scientific">Alcaligenes endophyticus</name>
    <dbReference type="NCBI Taxonomy" id="1929088"/>
    <lineage>
        <taxon>Bacteria</taxon>
        <taxon>Pseudomonadati</taxon>
        <taxon>Pseudomonadota</taxon>
        <taxon>Betaproteobacteria</taxon>
        <taxon>Burkholderiales</taxon>
        <taxon>Alcaligenaceae</taxon>
        <taxon>Alcaligenes</taxon>
    </lineage>
</organism>
<comment type="subcellular location">
    <subcellularLocation>
        <location evidence="1 9">Cell membrane</location>
        <topology evidence="1 9">Multi-pass membrane protein</topology>
    </subcellularLocation>
</comment>
<keyword evidence="7 9" id="KW-0472">Membrane</keyword>
<evidence type="ECO:0000313" key="11">
    <source>
        <dbReference type="EMBL" id="MDN4120518.1"/>
    </source>
</evidence>
<dbReference type="PANTHER" id="PTHR38686">
    <property type="entry name" value="APOLIPOPROTEIN N-ACYLTRANSFERASE"/>
    <property type="match status" value="1"/>
</dbReference>
<comment type="pathway">
    <text evidence="9">Protein modification; lipoprotein biosynthesis (N-acyl transfer).</text>
</comment>
<dbReference type="CDD" id="cd07571">
    <property type="entry name" value="ALP_N-acyl_transferase"/>
    <property type="match status" value="1"/>
</dbReference>
<protein>
    <recommendedName>
        <fullName evidence="9">Apolipoprotein N-acyltransferase</fullName>
        <shortName evidence="9">ALP N-acyltransferase</shortName>
        <ecNumber evidence="9">2.3.1.269</ecNumber>
    </recommendedName>
</protein>
<dbReference type="HAMAP" id="MF_01148">
    <property type="entry name" value="Lnt"/>
    <property type="match status" value="1"/>
</dbReference>
<keyword evidence="5 9" id="KW-0812">Transmembrane</keyword>
<dbReference type="Proteomes" id="UP001168613">
    <property type="component" value="Unassembled WGS sequence"/>
</dbReference>
<feature type="transmembrane region" description="Helical" evidence="9">
    <location>
        <begin position="192"/>
        <end position="211"/>
    </location>
</feature>
<evidence type="ECO:0000256" key="6">
    <source>
        <dbReference type="ARBA" id="ARBA00022989"/>
    </source>
</evidence>
<dbReference type="NCBIfam" id="TIGR00546">
    <property type="entry name" value="lnt"/>
    <property type="match status" value="1"/>
</dbReference>
<feature type="domain" description="CN hydrolase" evidence="10">
    <location>
        <begin position="224"/>
        <end position="483"/>
    </location>
</feature>
<dbReference type="RefSeq" id="WP_266122174.1">
    <property type="nucleotide sequence ID" value="NZ_JAJHNU010000001.1"/>
</dbReference>
<dbReference type="EMBL" id="JAJHNU010000001">
    <property type="protein sequence ID" value="MDN4120518.1"/>
    <property type="molecule type" value="Genomic_DNA"/>
</dbReference>
<comment type="catalytic activity">
    <reaction evidence="9">
        <text>N-terminal S-1,2-diacyl-sn-glyceryl-L-cysteinyl-[lipoprotein] + a glycerophospholipid = N-acyl-S-1,2-diacyl-sn-glyceryl-L-cysteinyl-[lipoprotein] + a 2-acyl-sn-glycero-3-phospholipid + H(+)</text>
        <dbReference type="Rhea" id="RHEA:48228"/>
        <dbReference type="Rhea" id="RHEA-COMP:14681"/>
        <dbReference type="Rhea" id="RHEA-COMP:14684"/>
        <dbReference type="ChEBI" id="CHEBI:15378"/>
        <dbReference type="ChEBI" id="CHEBI:136912"/>
        <dbReference type="ChEBI" id="CHEBI:140656"/>
        <dbReference type="ChEBI" id="CHEBI:140657"/>
        <dbReference type="ChEBI" id="CHEBI:140660"/>
        <dbReference type="EC" id="2.3.1.269"/>
    </reaction>
</comment>
<dbReference type="PANTHER" id="PTHR38686:SF1">
    <property type="entry name" value="APOLIPOPROTEIN N-ACYLTRANSFERASE"/>
    <property type="match status" value="1"/>
</dbReference>
<evidence type="ECO:0000256" key="2">
    <source>
        <dbReference type="ARBA" id="ARBA00010065"/>
    </source>
</evidence>
<comment type="function">
    <text evidence="9">Catalyzes the phospholipid dependent N-acylation of the N-terminal cysteine of apolipoprotein, the last step in lipoprotein maturation.</text>
</comment>
<dbReference type="InterPro" id="IPR036526">
    <property type="entry name" value="C-N_Hydrolase_sf"/>
</dbReference>
<feature type="transmembrane region" description="Helical" evidence="9">
    <location>
        <begin position="111"/>
        <end position="133"/>
    </location>
</feature>
<feature type="transmembrane region" description="Helical" evidence="9">
    <location>
        <begin position="12"/>
        <end position="33"/>
    </location>
</feature>
<evidence type="ECO:0000259" key="10">
    <source>
        <dbReference type="PROSITE" id="PS50263"/>
    </source>
</evidence>
<proteinExistence type="inferred from homology"/>
<evidence type="ECO:0000256" key="5">
    <source>
        <dbReference type="ARBA" id="ARBA00022692"/>
    </source>
</evidence>
<comment type="caution">
    <text evidence="11">The sequence shown here is derived from an EMBL/GenBank/DDBJ whole genome shotgun (WGS) entry which is preliminary data.</text>
</comment>
<keyword evidence="3 9" id="KW-1003">Cell membrane</keyword>